<organism evidence="2 3">
    <name type="scientific">Leptospirillum ferriphilum (strain ML-04)</name>
    <dbReference type="NCBI Taxonomy" id="1048260"/>
    <lineage>
        <taxon>Bacteria</taxon>
        <taxon>Pseudomonadati</taxon>
        <taxon>Nitrospirota</taxon>
        <taxon>Nitrospiria</taxon>
        <taxon>Nitrospirales</taxon>
        <taxon>Nitrospiraceae</taxon>
        <taxon>Leptospirillum</taxon>
    </lineage>
</organism>
<proteinExistence type="predicted"/>
<keyword evidence="1" id="KW-0472">Membrane</keyword>
<dbReference type="HOGENOM" id="CLU_108280_0_0_0"/>
<evidence type="ECO:0000313" key="2">
    <source>
        <dbReference type="EMBL" id="AFS53877.1"/>
    </source>
</evidence>
<gene>
    <name evidence="2" type="ordered locus">LFML04_1675</name>
</gene>
<accession>J9ZE10</accession>
<feature type="transmembrane region" description="Helical" evidence="1">
    <location>
        <begin position="129"/>
        <end position="149"/>
    </location>
</feature>
<reference evidence="2 3" key="1">
    <citation type="journal article" date="2011" name="J. Microbiol.">
        <title>Complete genome of Leptospirillum ferriphilum ML-04 provides insight into its physiology and environmental adaptation.</title>
        <authorList>
            <person name="Mi S."/>
            <person name="Song J."/>
            <person name="Lin J."/>
            <person name="Che Y."/>
            <person name="Zheng H."/>
            <person name="Lin J."/>
        </authorList>
    </citation>
    <scope>NUCLEOTIDE SEQUENCE [LARGE SCALE GENOMIC DNA]</scope>
    <source>
        <strain evidence="2 3">ML-04</strain>
    </source>
</reference>
<dbReference type="EMBL" id="CP002919">
    <property type="protein sequence ID" value="AFS53877.1"/>
    <property type="molecule type" value="Genomic_DNA"/>
</dbReference>
<keyword evidence="1" id="KW-1133">Transmembrane helix</keyword>
<dbReference type="KEGG" id="lfi:LFML04_1675"/>
<protein>
    <submittedName>
        <fullName evidence="2">Uncharacterized protein</fullName>
    </submittedName>
</protein>
<dbReference type="AlphaFoldDB" id="J9ZE10"/>
<sequence length="219" mass="24265">MEPEKGKNMMQGAMEKVPSASQLEIVKTAHKHRIDENEPAWVLVELAMDAVGGVEKIAQALREASVNVTEATRDVVKESREKAKIEIEKMQEETKVKIAAALSETLETEIGKAVDRLQNQSNRPLHKNWLIAMGVGIILAAGAGGWGIYSIHKKWVAEGVARGIDYGIDVADPTAKSFRDLIDCTGPGWKVQWSNDGKKAWCYPYPDPKTGKPYGWRIR</sequence>
<dbReference type="STRING" id="1048260.LFML04_1675"/>
<evidence type="ECO:0000313" key="3">
    <source>
        <dbReference type="Proteomes" id="UP000006177"/>
    </source>
</evidence>
<dbReference type="RefSeq" id="WP_014961382.1">
    <property type="nucleotide sequence ID" value="NC_018649.1"/>
</dbReference>
<dbReference type="Proteomes" id="UP000006177">
    <property type="component" value="Chromosome"/>
</dbReference>
<keyword evidence="1" id="KW-0812">Transmembrane</keyword>
<evidence type="ECO:0000256" key="1">
    <source>
        <dbReference type="SAM" id="Phobius"/>
    </source>
</evidence>
<dbReference type="PATRIC" id="fig|1048260.3.peg.1793"/>
<name>J9ZE10_LEPFM</name>